<evidence type="ECO:0000313" key="2">
    <source>
        <dbReference type="EMBL" id="GGO67671.1"/>
    </source>
</evidence>
<organism evidence="2 3">
    <name type="scientific">Bowmanella pacifica</name>
    <dbReference type="NCBI Taxonomy" id="502051"/>
    <lineage>
        <taxon>Bacteria</taxon>
        <taxon>Pseudomonadati</taxon>
        <taxon>Pseudomonadota</taxon>
        <taxon>Gammaproteobacteria</taxon>
        <taxon>Alteromonadales</taxon>
        <taxon>Alteromonadaceae</taxon>
        <taxon>Bowmanella</taxon>
    </lineage>
</organism>
<feature type="transmembrane region" description="Helical" evidence="1">
    <location>
        <begin position="73"/>
        <end position="94"/>
    </location>
</feature>
<proteinExistence type="predicted"/>
<keyword evidence="1" id="KW-0472">Membrane</keyword>
<keyword evidence="1" id="KW-0812">Transmembrane</keyword>
<sequence length="100" mass="11523">MRVLRSLIVVELLACIYLYLVKSLGIEWADESVFTTWVFILAYPMVYGILVPFLILLVANIYRLVSKKHLQAIGWIIFDTVLVTANFAVFQGYYAQITQM</sequence>
<keyword evidence="1" id="KW-1133">Transmembrane helix</keyword>
<keyword evidence="3" id="KW-1185">Reference proteome</keyword>
<feature type="transmembrane region" description="Helical" evidence="1">
    <location>
        <begin position="37"/>
        <end position="61"/>
    </location>
</feature>
<gene>
    <name evidence="2" type="ORF">GCM10010982_14690</name>
</gene>
<accession>A0A918DIA3</accession>
<feature type="transmembrane region" description="Helical" evidence="1">
    <location>
        <begin position="7"/>
        <end position="25"/>
    </location>
</feature>
<dbReference type="AlphaFoldDB" id="A0A918DIA3"/>
<name>A0A918DIA3_9ALTE</name>
<reference evidence="2" key="2">
    <citation type="submission" date="2020-09" db="EMBL/GenBank/DDBJ databases">
        <authorList>
            <person name="Sun Q."/>
            <person name="Zhou Y."/>
        </authorList>
    </citation>
    <scope>NUCLEOTIDE SEQUENCE</scope>
    <source>
        <strain evidence="2">CGMCC 1.7086</strain>
    </source>
</reference>
<reference evidence="2" key="1">
    <citation type="journal article" date="2014" name="Int. J. Syst. Evol. Microbiol.">
        <title>Complete genome sequence of Corynebacterium casei LMG S-19264T (=DSM 44701T), isolated from a smear-ripened cheese.</title>
        <authorList>
            <consortium name="US DOE Joint Genome Institute (JGI-PGF)"/>
            <person name="Walter F."/>
            <person name="Albersmeier A."/>
            <person name="Kalinowski J."/>
            <person name="Ruckert C."/>
        </authorList>
    </citation>
    <scope>NUCLEOTIDE SEQUENCE</scope>
    <source>
        <strain evidence="2">CGMCC 1.7086</strain>
    </source>
</reference>
<dbReference type="RefSeq" id="WP_188692538.1">
    <property type="nucleotide sequence ID" value="NZ_BMLS01000002.1"/>
</dbReference>
<evidence type="ECO:0000256" key="1">
    <source>
        <dbReference type="SAM" id="Phobius"/>
    </source>
</evidence>
<dbReference type="EMBL" id="BMLS01000002">
    <property type="protein sequence ID" value="GGO67671.1"/>
    <property type="molecule type" value="Genomic_DNA"/>
</dbReference>
<dbReference type="Proteomes" id="UP000606935">
    <property type="component" value="Unassembled WGS sequence"/>
</dbReference>
<evidence type="ECO:0000313" key="3">
    <source>
        <dbReference type="Proteomes" id="UP000606935"/>
    </source>
</evidence>
<protein>
    <submittedName>
        <fullName evidence="2">Uncharacterized protein</fullName>
    </submittedName>
</protein>
<comment type="caution">
    <text evidence="2">The sequence shown here is derived from an EMBL/GenBank/DDBJ whole genome shotgun (WGS) entry which is preliminary data.</text>
</comment>